<dbReference type="Gene3D" id="3.30.40.10">
    <property type="entry name" value="Zinc/RING finger domain, C3HC4 (zinc finger)"/>
    <property type="match status" value="1"/>
</dbReference>
<protein>
    <recommendedName>
        <fullName evidence="5">RING-type domain-containing protein</fullName>
    </recommendedName>
</protein>
<dbReference type="InterPro" id="IPR013083">
    <property type="entry name" value="Znf_RING/FYVE/PHD"/>
</dbReference>
<evidence type="ECO:0000313" key="9">
    <source>
        <dbReference type="Proteomes" id="UP000639772"/>
    </source>
</evidence>
<dbReference type="PROSITE" id="PS50089">
    <property type="entry name" value="ZF_RING_2"/>
    <property type="match status" value="1"/>
</dbReference>
<dbReference type="PANTHER" id="PTHR47094:SF1">
    <property type="entry name" value="RING-TYPE E3 UBIQUITIN TRANSFERASE"/>
    <property type="match status" value="1"/>
</dbReference>
<organism evidence="6 8">
    <name type="scientific">Vanilla planifolia</name>
    <name type="common">Vanilla</name>
    <dbReference type="NCBI Taxonomy" id="51239"/>
    <lineage>
        <taxon>Eukaryota</taxon>
        <taxon>Viridiplantae</taxon>
        <taxon>Streptophyta</taxon>
        <taxon>Embryophyta</taxon>
        <taxon>Tracheophyta</taxon>
        <taxon>Spermatophyta</taxon>
        <taxon>Magnoliopsida</taxon>
        <taxon>Liliopsida</taxon>
        <taxon>Asparagales</taxon>
        <taxon>Orchidaceae</taxon>
        <taxon>Vanilloideae</taxon>
        <taxon>Vanilleae</taxon>
        <taxon>Vanilla</taxon>
    </lineage>
</organism>
<proteinExistence type="predicted"/>
<evidence type="ECO:0000313" key="7">
    <source>
        <dbReference type="EMBL" id="KAG0503079.1"/>
    </source>
</evidence>
<reference evidence="8 9" key="1">
    <citation type="journal article" date="2020" name="Nat. Food">
        <title>A phased Vanilla planifolia genome enables genetic improvement of flavour and production.</title>
        <authorList>
            <person name="Hasing T."/>
            <person name="Tang H."/>
            <person name="Brym M."/>
            <person name="Khazi F."/>
            <person name="Huang T."/>
            <person name="Chambers A.H."/>
        </authorList>
    </citation>
    <scope>NUCLEOTIDE SEQUENCE [LARGE SCALE GENOMIC DNA]</scope>
    <source>
        <tissue evidence="6">Leaf</tissue>
    </source>
</reference>
<dbReference type="GO" id="GO:0061630">
    <property type="term" value="F:ubiquitin protein ligase activity"/>
    <property type="evidence" value="ECO:0007669"/>
    <property type="project" value="InterPro"/>
</dbReference>
<evidence type="ECO:0000256" key="4">
    <source>
        <dbReference type="PROSITE-ProRule" id="PRU00175"/>
    </source>
</evidence>
<dbReference type="Proteomes" id="UP000636800">
    <property type="component" value="Chromosome 1"/>
</dbReference>
<name>A0A835VFJ7_VANPL</name>
<evidence type="ECO:0000256" key="1">
    <source>
        <dbReference type="ARBA" id="ARBA00022723"/>
    </source>
</evidence>
<dbReference type="InterPro" id="IPR017907">
    <property type="entry name" value="Znf_RING_CS"/>
</dbReference>
<evidence type="ECO:0000256" key="3">
    <source>
        <dbReference type="ARBA" id="ARBA00022833"/>
    </source>
</evidence>
<comment type="caution">
    <text evidence="6">The sequence shown here is derived from an EMBL/GenBank/DDBJ whole genome shotgun (WGS) entry which is preliminary data.</text>
</comment>
<evidence type="ECO:0000256" key="2">
    <source>
        <dbReference type="ARBA" id="ARBA00022771"/>
    </source>
</evidence>
<keyword evidence="8" id="KW-1185">Reference proteome</keyword>
<dbReference type="AlphaFoldDB" id="A0A835VFJ7"/>
<dbReference type="InterPro" id="IPR001841">
    <property type="entry name" value="Znf_RING"/>
</dbReference>
<gene>
    <name evidence="7" type="ORF">HPP92_003151</name>
    <name evidence="6" type="ORF">HPP92_003540</name>
</gene>
<evidence type="ECO:0000259" key="5">
    <source>
        <dbReference type="PROSITE" id="PS50089"/>
    </source>
</evidence>
<accession>A0A835VFJ7</accession>
<keyword evidence="3" id="KW-0862">Zinc</keyword>
<dbReference type="PANTHER" id="PTHR47094">
    <property type="entry name" value="ELFLESS, ISOFORM B"/>
    <property type="match status" value="1"/>
</dbReference>
<dbReference type="Pfam" id="PF13923">
    <property type="entry name" value="zf-C3HC4_2"/>
    <property type="match status" value="1"/>
</dbReference>
<dbReference type="GO" id="GO:0033768">
    <property type="term" value="C:SUMO-targeted ubiquitin ligase complex"/>
    <property type="evidence" value="ECO:0007669"/>
    <property type="project" value="TreeGrafter"/>
</dbReference>
<dbReference type="PROSITE" id="PS00518">
    <property type="entry name" value="ZF_RING_1"/>
    <property type="match status" value="1"/>
</dbReference>
<evidence type="ECO:0000313" key="8">
    <source>
        <dbReference type="Proteomes" id="UP000636800"/>
    </source>
</evidence>
<dbReference type="SUPFAM" id="SSF57850">
    <property type="entry name" value="RING/U-box"/>
    <property type="match status" value="1"/>
</dbReference>
<dbReference type="InterPro" id="IPR049627">
    <property type="entry name" value="SLX8"/>
</dbReference>
<keyword evidence="1" id="KW-0479">Metal-binding</keyword>
<dbReference type="Proteomes" id="UP000639772">
    <property type="component" value="Chromosome 1"/>
</dbReference>
<dbReference type="GO" id="GO:0140082">
    <property type="term" value="F:SUMO-ubiquitin ligase activity"/>
    <property type="evidence" value="ECO:0007669"/>
    <property type="project" value="TreeGrafter"/>
</dbReference>
<dbReference type="EMBL" id="JADCNM010000001">
    <property type="protein sequence ID" value="KAG0503079.1"/>
    <property type="molecule type" value="Genomic_DNA"/>
</dbReference>
<sequence length="197" mass="21339">MVLNIDLNVLPSEGRQNEGSAAPIDVQYENMAILSNPGSFALPIDADAVEDDVVLLPSSAWSPQPRNRPRKKRPVTVLVDDSMVTNAGQSGISVDKPLTIFCRSQCLHNASPLGMIAVDCDLNADGIHTAKPSTPPMESTLSCPVCLCPLNEPSSTTCGHVFCNSCIATAIEKQKKCPTCRKKLNKRNFHRIYLPSH</sequence>
<keyword evidence="2 4" id="KW-0863">Zinc-finger</keyword>
<dbReference type="OrthoDB" id="6105938at2759"/>
<evidence type="ECO:0000313" key="6">
    <source>
        <dbReference type="EMBL" id="KAG0498849.1"/>
    </source>
</evidence>
<dbReference type="GO" id="GO:0032183">
    <property type="term" value="F:SUMO binding"/>
    <property type="evidence" value="ECO:0007669"/>
    <property type="project" value="TreeGrafter"/>
</dbReference>
<dbReference type="GO" id="GO:0006511">
    <property type="term" value="P:ubiquitin-dependent protein catabolic process"/>
    <property type="evidence" value="ECO:0007669"/>
    <property type="project" value="TreeGrafter"/>
</dbReference>
<dbReference type="GO" id="GO:0008270">
    <property type="term" value="F:zinc ion binding"/>
    <property type="evidence" value="ECO:0007669"/>
    <property type="project" value="UniProtKB-KW"/>
</dbReference>
<dbReference type="EMBL" id="JADCNL010000001">
    <property type="protein sequence ID" value="KAG0498849.1"/>
    <property type="molecule type" value="Genomic_DNA"/>
</dbReference>
<feature type="domain" description="RING-type" evidence="5">
    <location>
        <begin position="143"/>
        <end position="181"/>
    </location>
</feature>
<dbReference type="SMART" id="SM00184">
    <property type="entry name" value="RING"/>
    <property type="match status" value="1"/>
</dbReference>